<dbReference type="GO" id="GO:0003700">
    <property type="term" value="F:DNA-binding transcription factor activity"/>
    <property type="evidence" value="ECO:0007669"/>
    <property type="project" value="TreeGrafter"/>
</dbReference>
<dbReference type="InterPro" id="IPR036388">
    <property type="entry name" value="WH-like_DNA-bd_sf"/>
</dbReference>
<dbReference type="SUPFAM" id="SSF46785">
    <property type="entry name" value="Winged helix' DNA-binding domain"/>
    <property type="match status" value="1"/>
</dbReference>
<name>A0A7V3PUH0_UNCW3</name>
<dbReference type="Gene3D" id="1.10.10.10">
    <property type="entry name" value="Winged helix-like DNA-binding domain superfamily/Winged helix DNA-binding domain"/>
    <property type="match status" value="1"/>
</dbReference>
<sequence length="140" mass="15820">MRLTTRTRYAVRALAYLGHWFGKRAVSLKEVALNEGVSEKYLERIFYQLTKAGLLVTKKGPGGGYELRQPPSAIKLIDILSAVGESFAPVFCVAENNLQACPRSRFCPARPYWQKLKHAQEEFFKIHTLADICQQSDEDG</sequence>
<dbReference type="AlphaFoldDB" id="A0A7V3PUH0"/>
<dbReference type="InterPro" id="IPR036390">
    <property type="entry name" value="WH_DNA-bd_sf"/>
</dbReference>
<dbReference type="EMBL" id="DTMZ01000145">
    <property type="protein sequence ID" value="HGD13658.1"/>
    <property type="molecule type" value="Genomic_DNA"/>
</dbReference>
<dbReference type="GO" id="GO:0003677">
    <property type="term" value="F:DNA binding"/>
    <property type="evidence" value="ECO:0007669"/>
    <property type="project" value="UniProtKB-KW"/>
</dbReference>
<dbReference type="InterPro" id="IPR000944">
    <property type="entry name" value="Tscrpt_reg_Rrf2"/>
</dbReference>
<dbReference type="PROSITE" id="PS01332">
    <property type="entry name" value="HTH_RRF2_1"/>
    <property type="match status" value="1"/>
</dbReference>
<evidence type="ECO:0000256" key="1">
    <source>
        <dbReference type="ARBA" id="ARBA00023125"/>
    </source>
</evidence>
<keyword evidence="1" id="KW-0238">DNA-binding</keyword>
<proteinExistence type="predicted"/>
<dbReference type="GO" id="GO:0005829">
    <property type="term" value="C:cytosol"/>
    <property type="evidence" value="ECO:0007669"/>
    <property type="project" value="TreeGrafter"/>
</dbReference>
<dbReference type="NCBIfam" id="TIGR00738">
    <property type="entry name" value="rrf2_super"/>
    <property type="match status" value="1"/>
</dbReference>
<comment type="caution">
    <text evidence="2">The sequence shown here is derived from an EMBL/GenBank/DDBJ whole genome shotgun (WGS) entry which is preliminary data.</text>
</comment>
<dbReference type="PANTHER" id="PTHR33221">
    <property type="entry name" value="WINGED HELIX-TURN-HELIX TRANSCRIPTIONAL REGULATOR, RRF2 FAMILY"/>
    <property type="match status" value="1"/>
</dbReference>
<dbReference type="PANTHER" id="PTHR33221:SF5">
    <property type="entry name" value="HTH-TYPE TRANSCRIPTIONAL REGULATOR ISCR"/>
    <property type="match status" value="1"/>
</dbReference>
<protein>
    <submittedName>
        <fullName evidence="2">Rrf2 family transcriptional regulator</fullName>
    </submittedName>
</protein>
<organism evidence="2">
    <name type="scientific">candidate division WOR-3 bacterium</name>
    <dbReference type="NCBI Taxonomy" id="2052148"/>
    <lineage>
        <taxon>Bacteria</taxon>
        <taxon>Bacteria division WOR-3</taxon>
    </lineage>
</organism>
<dbReference type="PROSITE" id="PS51197">
    <property type="entry name" value="HTH_RRF2_2"/>
    <property type="match status" value="1"/>
</dbReference>
<accession>A0A7V3PUH0</accession>
<dbReference type="InterPro" id="IPR030489">
    <property type="entry name" value="TR_Rrf2-type_CS"/>
</dbReference>
<evidence type="ECO:0000313" key="2">
    <source>
        <dbReference type="EMBL" id="HGD13658.1"/>
    </source>
</evidence>
<gene>
    <name evidence="2" type="ORF">ENX16_06235</name>
</gene>
<reference evidence="2" key="1">
    <citation type="journal article" date="2020" name="mSystems">
        <title>Genome- and Community-Level Interaction Insights into Carbon Utilization and Element Cycling Functions of Hydrothermarchaeota in Hydrothermal Sediment.</title>
        <authorList>
            <person name="Zhou Z."/>
            <person name="Liu Y."/>
            <person name="Xu W."/>
            <person name="Pan J."/>
            <person name="Luo Z.H."/>
            <person name="Li M."/>
        </authorList>
    </citation>
    <scope>NUCLEOTIDE SEQUENCE [LARGE SCALE GENOMIC DNA]</scope>
    <source>
        <strain evidence="2">SpSt-914</strain>
    </source>
</reference>
<dbReference type="Pfam" id="PF02082">
    <property type="entry name" value="Rrf2"/>
    <property type="match status" value="1"/>
</dbReference>